<protein>
    <submittedName>
        <fullName evidence="1">F-box domain-containing protein</fullName>
    </submittedName>
</protein>
<proteinExistence type="predicted"/>
<organism evidence="1 2">
    <name type="scientific">Mycena indigotica</name>
    <dbReference type="NCBI Taxonomy" id="2126181"/>
    <lineage>
        <taxon>Eukaryota</taxon>
        <taxon>Fungi</taxon>
        <taxon>Dikarya</taxon>
        <taxon>Basidiomycota</taxon>
        <taxon>Agaricomycotina</taxon>
        <taxon>Agaricomycetes</taxon>
        <taxon>Agaricomycetidae</taxon>
        <taxon>Agaricales</taxon>
        <taxon>Marasmiineae</taxon>
        <taxon>Mycenaceae</taxon>
        <taxon>Mycena</taxon>
    </lineage>
</organism>
<dbReference type="EMBL" id="JACAZF010000009">
    <property type="protein sequence ID" value="KAF7295601.1"/>
    <property type="molecule type" value="Genomic_DNA"/>
</dbReference>
<evidence type="ECO:0000313" key="1">
    <source>
        <dbReference type="EMBL" id="KAF7295601.1"/>
    </source>
</evidence>
<dbReference type="AlphaFoldDB" id="A0A8H6SBB8"/>
<accession>A0A8H6SBB8</accession>
<reference evidence="1" key="1">
    <citation type="submission" date="2020-05" db="EMBL/GenBank/DDBJ databases">
        <title>Mycena genomes resolve the evolution of fungal bioluminescence.</title>
        <authorList>
            <person name="Tsai I.J."/>
        </authorList>
    </citation>
    <scope>NUCLEOTIDE SEQUENCE</scope>
    <source>
        <strain evidence="1">171206Taipei</strain>
    </source>
</reference>
<dbReference type="RefSeq" id="XP_037216964.1">
    <property type="nucleotide sequence ID" value="XM_037367570.1"/>
</dbReference>
<gene>
    <name evidence="1" type="ORF">MIND_01100200</name>
</gene>
<sequence>MTSSNVLVPYCSLQTALNSSKHCKLSVAYHPSLENTRYILIYSKHMPPKSERRGRTSAHPGSILSLPAELISEIFLQCLPPYPVCPPLLGNITATCPTILGHICAEWRHIALGTPRLWRAIELEVLPNDYWGNRVTTPVRRLEVTVAMAKCWLERSKAVPLSLILGIYLDHWKDDTLDIFLQLECVSRWEYVVLTLPTPLDSMLNQGRYRHHFEQQMPSLRQIQFRPIRTVHLNQSFDVTQVTGRLDAPKLQTAFFHAFSHFPPADLTDFLPWANLTVLNIVHITPIHALALLRLTTGTSIVACRFEFDHRNGAHLDGFNFDSAANAIGHPNPTDTDIAFLAVSLPRLTTLQLACTFEPSGNARVALQKCMDALRAPALKDLWIEVNVFQRHSPNLTEILRTWGCTLERLLIFQDSKMKRYQRDIYTADFVHVPRLELLTDLDDNPEPMAKWDLRSRYSSGRIYRDYD</sequence>
<keyword evidence="2" id="KW-1185">Reference proteome</keyword>
<comment type="caution">
    <text evidence="1">The sequence shown here is derived from an EMBL/GenBank/DDBJ whole genome shotgun (WGS) entry which is preliminary data.</text>
</comment>
<dbReference type="Proteomes" id="UP000636479">
    <property type="component" value="Unassembled WGS sequence"/>
</dbReference>
<dbReference type="GeneID" id="59350086"/>
<name>A0A8H6SBB8_9AGAR</name>
<evidence type="ECO:0000313" key="2">
    <source>
        <dbReference type="Proteomes" id="UP000636479"/>
    </source>
</evidence>
<dbReference type="OrthoDB" id="3270987at2759"/>